<evidence type="ECO:0000313" key="2">
    <source>
        <dbReference type="EMBL" id="PKD27198.1"/>
    </source>
</evidence>
<accession>A0A2N0UJU7</accession>
<evidence type="ECO:0000256" key="1">
    <source>
        <dbReference type="SAM" id="Phobius"/>
    </source>
</evidence>
<dbReference type="RefSeq" id="WP_101029522.1">
    <property type="nucleotide sequence ID" value="NZ_CABMMZ010000072.1"/>
</dbReference>
<dbReference type="EMBL" id="NNSR01000072">
    <property type="protein sequence ID" value="PKD27198.1"/>
    <property type="molecule type" value="Genomic_DNA"/>
</dbReference>
<comment type="caution">
    <text evidence="2">The sequence shown here is derived from an EMBL/GenBank/DDBJ whole genome shotgun (WGS) entry which is preliminary data.</text>
</comment>
<organism evidence="2 3">
    <name type="scientific">Ruminococcus bromii</name>
    <dbReference type="NCBI Taxonomy" id="40518"/>
    <lineage>
        <taxon>Bacteria</taxon>
        <taxon>Bacillati</taxon>
        <taxon>Bacillota</taxon>
        <taxon>Clostridia</taxon>
        <taxon>Eubacteriales</taxon>
        <taxon>Oscillospiraceae</taxon>
        <taxon>Ruminococcus</taxon>
    </lineage>
</organism>
<gene>
    <name evidence="2" type="ORF">RBATCC27255_01586</name>
</gene>
<sequence length="93" mass="10346">MKRKMNGLYKTAFILMLVAAALFIAATIVAYALERPYFSAVFSCSGAFLAFLGIIFATCSKPKKRKRHLVSDEIAAESDDDDEISENFVDNEQ</sequence>
<reference evidence="2" key="1">
    <citation type="journal article" date="2018" name="Environ. Microbiol.">
        <title>Sporulation capability and amylosome conservation among diverse human colonic and rumen isolates of the keystone starch-degrader Ruminococcus bromii.</title>
        <authorList>
            <person name="Mukhopadhya I."/>
            <person name="Morais S."/>
            <person name="Laverde-Gomez J."/>
            <person name="Sheridan P.O."/>
            <person name="Walker A.W."/>
            <person name="Kelly W."/>
            <person name="Klieve A.V."/>
            <person name="Ouwerkerk D."/>
            <person name="Duncan S.H."/>
            <person name="Louis P."/>
            <person name="Koropatkin N."/>
            <person name="Cockburn D."/>
            <person name="Kibler R."/>
            <person name="Cooper P.J."/>
            <person name="Sandoval C."/>
            <person name="Crost E."/>
            <person name="Juge N."/>
            <person name="Bayer E.A."/>
            <person name="Flint H.J."/>
        </authorList>
    </citation>
    <scope>NUCLEOTIDE SEQUENCE [LARGE SCALE GENOMIC DNA]</scope>
    <source>
        <strain evidence="2">ATCC 27255</strain>
    </source>
</reference>
<keyword evidence="1" id="KW-1133">Transmembrane helix</keyword>
<name>A0A2N0UJU7_9FIRM</name>
<keyword evidence="1" id="KW-0472">Membrane</keyword>
<dbReference type="AlphaFoldDB" id="A0A2N0UJU7"/>
<evidence type="ECO:0000313" key="3">
    <source>
        <dbReference type="Proteomes" id="UP000233425"/>
    </source>
</evidence>
<keyword evidence="3" id="KW-1185">Reference proteome</keyword>
<proteinExistence type="predicted"/>
<feature type="transmembrane region" description="Helical" evidence="1">
    <location>
        <begin position="37"/>
        <end position="59"/>
    </location>
</feature>
<keyword evidence="1" id="KW-0812">Transmembrane</keyword>
<protein>
    <submittedName>
        <fullName evidence="2">Uncharacterized protein</fullName>
    </submittedName>
</protein>
<feature type="transmembrane region" description="Helical" evidence="1">
    <location>
        <begin position="12"/>
        <end position="31"/>
    </location>
</feature>
<dbReference type="Proteomes" id="UP000233425">
    <property type="component" value="Unassembled WGS sequence"/>
</dbReference>